<dbReference type="EMBL" id="AHMM02000006">
    <property type="protein sequence ID" value="EQA38456.1"/>
    <property type="molecule type" value="Genomic_DNA"/>
</dbReference>
<dbReference type="AlphaFoldDB" id="V6HDY7"/>
<gene>
    <name evidence="1" type="ORF">LEP1GSC047_2210</name>
</gene>
<evidence type="ECO:0000313" key="2">
    <source>
        <dbReference type="Proteomes" id="UP000018719"/>
    </source>
</evidence>
<organism evidence="1 2">
    <name type="scientific">Leptospira inadai serovar Lyme str. 10</name>
    <dbReference type="NCBI Taxonomy" id="1049790"/>
    <lineage>
        <taxon>Bacteria</taxon>
        <taxon>Pseudomonadati</taxon>
        <taxon>Spirochaetota</taxon>
        <taxon>Spirochaetia</taxon>
        <taxon>Leptospirales</taxon>
        <taxon>Leptospiraceae</taxon>
        <taxon>Leptospira</taxon>
    </lineage>
</organism>
<name>V6HDY7_9LEPT</name>
<protein>
    <submittedName>
        <fullName evidence="1">Uncharacterized protein</fullName>
    </submittedName>
</protein>
<reference evidence="1 2" key="1">
    <citation type="submission" date="2013-05" db="EMBL/GenBank/DDBJ databases">
        <authorList>
            <person name="Harkins D.M."/>
            <person name="Durkin A.S."/>
            <person name="Brinkac L.M."/>
            <person name="Haft D.H."/>
            <person name="Selengut J.D."/>
            <person name="Sanka R."/>
            <person name="DePew J."/>
            <person name="Purushe J."/>
            <person name="Hartskeerl R.A."/>
            <person name="Ahmed A."/>
            <person name="van der Linden H."/>
            <person name="Goris M.G.A."/>
            <person name="Vinetz J.M."/>
            <person name="Sutton G.G."/>
            <person name="Nierman W.C."/>
            <person name="Fouts D.E."/>
        </authorList>
    </citation>
    <scope>NUCLEOTIDE SEQUENCE [LARGE SCALE GENOMIC DNA]</scope>
    <source>
        <strain evidence="1 2">10</strain>
    </source>
</reference>
<accession>V6HDY7</accession>
<dbReference type="Proteomes" id="UP000018719">
    <property type="component" value="Unassembled WGS sequence"/>
</dbReference>
<evidence type="ECO:0000313" key="1">
    <source>
        <dbReference type="EMBL" id="EQA38456.1"/>
    </source>
</evidence>
<comment type="caution">
    <text evidence="1">The sequence shown here is derived from an EMBL/GenBank/DDBJ whole genome shotgun (WGS) entry which is preliminary data.</text>
</comment>
<sequence>MRFDFHPVLLCINAIEDFRKIAWVRKDKNTRPEKIRSGR</sequence>
<proteinExistence type="predicted"/>